<dbReference type="GeneID" id="85492620"/>
<dbReference type="InterPro" id="IPR034751">
    <property type="entry name" value="Yippee"/>
</dbReference>
<name>A0AA48I040_9TREE</name>
<dbReference type="AlphaFoldDB" id="A0AA48I040"/>
<evidence type="ECO:0000256" key="1">
    <source>
        <dbReference type="ARBA" id="ARBA00005613"/>
    </source>
</evidence>
<evidence type="ECO:0000256" key="3">
    <source>
        <dbReference type="ARBA" id="ARBA00022833"/>
    </source>
</evidence>
<dbReference type="Proteomes" id="UP001233271">
    <property type="component" value="Chromosome 2"/>
</dbReference>
<dbReference type="InterPro" id="IPR004910">
    <property type="entry name" value="Yippee/Mis18/Cereblon"/>
</dbReference>
<comment type="similarity">
    <text evidence="1 4">Belongs to the yippee family.</text>
</comment>
<proteinExistence type="inferred from homology"/>
<dbReference type="GO" id="GO:0046872">
    <property type="term" value="F:metal ion binding"/>
    <property type="evidence" value="ECO:0007669"/>
    <property type="project" value="UniProtKB-KW"/>
</dbReference>
<dbReference type="Pfam" id="PF03226">
    <property type="entry name" value="Yippee-Mis18"/>
    <property type="match status" value="1"/>
</dbReference>
<sequence>MGRSYRTYLAGETVYVCRSCGNHLAVQESVMSKNFTGQHGRAYLCRHVVNAYTSAEAEDRTMRTGKHTVRDLFCRVCHQVLGWKYEFAYEPTEKYKEGKFIIEREMIYECPERKRNVDKPVIEVIQEVITSQVPVGRG</sequence>
<gene>
    <name evidence="6" type="ORF">CcaverHIS019_0201110</name>
</gene>
<dbReference type="InterPro" id="IPR039058">
    <property type="entry name" value="Yippee_fam"/>
</dbReference>
<dbReference type="RefSeq" id="XP_060454015.1">
    <property type="nucleotide sequence ID" value="XM_060597086.1"/>
</dbReference>
<protein>
    <recommendedName>
        <fullName evidence="4">Protein yippee-like</fullName>
    </recommendedName>
</protein>
<dbReference type="EMBL" id="AP028213">
    <property type="protein sequence ID" value="BEI88749.1"/>
    <property type="molecule type" value="Genomic_DNA"/>
</dbReference>
<feature type="domain" description="Yippee" evidence="5">
    <location>
        <begin position="13"/>
        <end position="111"/>
    </location>
</feature>
<evidence type="ECO:0000259" key="5">
    <source>
        <dbReference type="PROSITE" id="PS51792"/>
    </source>
</evidence>
<dbReference type="PANTHER" id="PTHR13848">
    <property type="entry name" value="PROTEIN YIPPEE-LIKE CG15309-RELATED"/>
    <property type="match status" value="1"/>
</dbReference>
<reference evidence="6" key="1">
    <citation type="journal article" date="2023" name="BMC Genomics">
        <title>Chromosome-level genome assemblies of Cutaneotrichosporon spp. (Trichosporonales, Basidiomycota) reveal imbalanced evolution between nucleotide sequences and chromosome synteny.</title>
        <authorList>
            <person name="Kobayashi Y."/>
            <person name="Kayamori A."/>
            <person name="Aoki K."/>
            <person name="Shiwa Y."/>
            <person name="Matsutani M."/>
            <person name="Fujita N."/>
            <person name="Sugita T."/>
            <person name="Iwasaki W."/>
            <person name="Tanaka N."/>
            <person name="Takashima M."/>
        </authorList>
    </citation>
    <scope>NUCLEOTIDE SEQUENCE</scope>
    <source>
        <strain evidence="6">HIS019</strain>
    </source>
</reference>
<evidence type="ECO:0000256" key="4">
    <source>
        <dbReference type="RuleBase" id="RU110713"/>
    </source>
</evidence>
<evidence type="ECO:0000256" key="2">
    <source>
        <dbReference type="ARBA" id="ARBA00022723"/>
    </source>
</evidence>
<organism evidence="6 7">
    <name type="scientific">Cutaneotrichosporon cavernicola</name>
    <dbReference type="NCBI Taxonomy" id="279322"/>
    <lineage>
        <taxon>Eukaryota</taxon>
        <taxon>Fungi</taxon>
        <taxon>Dikarya</taxon>
        <taxon>Basidiomycota</taxon>
        <taxon>Agaricomycotina</taxon>
        <taxon>Tremellomycetes</taxon>
        <taxon>Trichosporonales</taxon>
        <taxon>Trichosporonaceae</taxon>
        <taxon>Cutaneotrichosporon</taxon>
    </lineage>
</organism>
<evidence type="ECO:0000313" key="7">
    <source>
        <dbReference type="Proteomes" id="UP001233271"/>
    </source>
</evidence>
<accession>A0AA48I040</accession>
<keyword evidence="3" id="KW-0862">Zinc</keyword>
<evidence type="ECO:0000313" key="6">
    <source>
        <dbReference type="EMBL" id="BEI88749.1"/>
    </source>
</evidence>
<keyword evidence="2" id="KW-0479">Metal-binding</keyword>
<keyword evidence="7" id="KW-1185">Reference proteome</keyword>
<dbReference type="PROSITE" id="PS51792">
    <property type="entry name" value="YIPPEE"/>
    <property type="match status" value="1"/>
</dbReference>
<dbReference type="KEGG" id="ccac:CcaHIS019_0201110"/>